<name>A0AAD9GN05_9STRA</name>
<dbReference type="Proteomes" id="UP001259832">
    <property type="component" value="Unassembled WGS sequence"/>
</dbReference>
<accession>A0AAD9GN05</accession>
<sequence length="163" mass="17925">MDQARRLPDLLTTRLRRHLLLAVPRPSDSNPLCSQLPLSSRVTIDCATSPLRTSNPGTSQVIGQYSIVGQIANTLAKRLLIPTGWLFTSRVQAGTAPTPGTEYLNELITGPNVLDLLVRKPWNDFPNPGPLTLDLALHEREGTPLAAVAASYRVLEERHRQAF</sequence>
<proteinExistence type="predicted"/>
<organism evidence="1 2">
    <name type="scientific">Phytophthora citrophthora</name>
    <dbReference type="NCBI Taxonomy" id="4793"/>
    <lineage>
        <taxon>Eukaryota</taxon>
        <taxon>Sar</taxon>
        <taxon>Stramenopiles</taxon>
        <taxon>Oomycota</taxon>
        <taxon>Peronosporomycetes</taxon>
        <taxon>Peronosporales</taxon>
        <taxon>Peronosporaceae</taxon>
        <taxon>Phytophthora</taxon>
    </lineage>
</organism>
<keyword evidence="2" id="KW-1185">Reference proteome</keyword>
<gene>
    <name evidence="1" type="ORF">P3T76_007433</name>
</gene>
<dbReference type="AlphaFoldDB" id="A0AAD9GN05"/>
<comment type="caution">
    <text evidence="1">The sequence shown here is derived from an EMBL/GenBank/DDBJ whole genome shotgun (WGS) entry which is preliminary data.</text>
</comment>
<protein>
    <submittedName>
        <fullName evidence="1">Uncharacterized protein</fullName>
    </submittedName>
</protein>
<dbReference type="EMBL" id="JASMQC010000012">
    <property type="protein sequence ID" value="KAK1941567.1"/>
    <property type="molecule type" value="Genomic_DNA"/>
</dbReference>
<reference evidence="1" key="1">
    <citation type="submission" date="2023-08" db="EMBL/GenBank/DDBJ databases">
        <title>Reference Genome Resource for the Citrus Pathogen Phytophthora citrophthora.</title>
        <authorList>
            <person name="Moller H."/>
            <person name="Coetzee B."/>
            <person name="Rose L.J."/>
            <person name="Van Niekerk J.M."/>
        </authorList>
    </citation>
    <scope>NUCLEOTIDE SEQUENCE</scope>
    <source>
        <strain evidence="1">STE-U-9442</strain>
    </source>
</reference>
<evidence type="ECO:0000313" key="1">
    <source>
        <dbReference type="EMBL" id="KAK1941567.1"/>
    </source>
</evidence>
<evidence type="ECO:0000313" key="2">
    <source>
        <dbReference type="Proteomes" id="UP001259832"/>
    </source>
</evidence>